<evidence type="ECO:0000313" key="3">
    <source>
        <dbReference type="Proteomes" id="UP000826656"/>
    </source>
</evidence>
<organism evidence="2 3">
    <name type="scientific">Solanum tuberosum</name>
    <name type="common">Potato</name>
    <dbReference type="NCBI Taxonomy" id="4113"/>
    <lineage>
        <taxon>Eukaryota</taxon>
        <taxon>Viridiplantae</taxon>
        <taxon>Streptophyta</taxon>
        <taxon>Embryophyta</taxon>
        <taxon>Tracheophyta</taxon>
        <taxon>Spermatophyta</taxon>
        <taxon>Magnoliopsida</taxon>
        <taxon>eudicotyledons</taxon>
        <taxon>Gunneridae</taxon>
        <taxon>Pentapetalae</taxon>
        <taxon>asterids</taxon>
        <taxon>lamiids</taxon>
        <taxon>Solanales</taxon>
        <taxon>Solanaceae</taxon>
        <taxon>Solanoideae</taxon>
        <taxon>Solaneae</taxon>
        <taxon>Solanum</taxon>
    </lineage>
</organism>
<protein>
    <submittedName>
        <fullName evidence="2">Uncharacterized protein</fullName>
    </submittedName>
</protein>
<feature type="compositionally biased region" description="Basic residues" evidence="1">
    <location>
        <begin position="1"/>
        <end position="12"/>
    </location>
</feature>
<reference evidence="2 3" key="1">
    <citation type="journal article" date="2021" name="bioRxiv">
        <title>Chromosome-scale and haplotype-resolved genome assembly of a tetraploid potato cultivar.</title>
        <authorList>
            <person name="Sun H."/>
            <person name="Jiao W.-B."/>
            <person name="Krause K."/>
            <person name="Campoy J.A."/>
            <person name="Goel M."/>
            <person name="Folz-Donahue K."/>
            <person name="Kukat C."/>
            <person name="Huettel B."/>
            <person name="Schneeberger K."/>
        </authorList>
    </citation>
    <scope>NUCLEOTIDE SEQUENCE [LARGE SCALE GENOMIC DNA]</scope>
    <source>
        <strain evidence="2">SolTubOtavaFocal</strain>
        <tissue evidence="2">Leaves</tissue>
    </source>
</reference>
<dbReference type="EMBL" id="JAIVGD010000001">
    <property type="protein sequence ID" value="KAH0783110.1"/>
    <property type="molecule type" value="Genomic_DNA"/>
</dbReference>
<proteinExistence type="predicted"/>
<sequence>MLKGKSRPGHDHRRGEEAETTPSWLLELPFGVKYEVNILGHRIKDVGSEKFSWIHLKDDAEDRCPPDSAIYLRIPTKC</sequence>
<feature type="region of interest" description="Disordered" evidence="1">
    <location>
        <begin position="1"/>
        <end position="20"/>
    </location>
</feature>
<comment type="caution">
    <text evidence="2">The sequence shown here is derived from an EMBL/GenBank/DDBJ whole genome shotgun (WGS) entry which is preliminary data.</text>
</comment>
<evidence type="ECO:0000313" key="2">
    <source>
        <dbReference type="EMBL" id="KAH0783110.1"/>
    </source>
</evidence>
<name>A0ABQ7WRC0_SOLTU</name>
<accession>A0ABQ7WRC0</accession>
<gene>
    <name evidence="2" type="ORF">KY290_002708</name>
</gene>
<dbReference type="Proteomes" id="UP000826656">
    <property type="component" value="Unassembled WGS sequence"/>
</dbReference>
<keyword evidence="3" id="KW-1185">Reference proteome</keyword>
<evidence type="ECO:0000256" key="1">
    <source>
        <dbReference type="SAM" id="MobiDB-lite"/>
    </source>
</evidence>